<dbReference type="CDD" id="cd00051">
    <property type="entry name" value="EFh"/>
    <property type="match status" value="1"/>
</dbReference>
<accession>A0ABY7D9N3</accession>
<feature type="domain" description="EF-hand" evidence="2">
    <location>
        <begin position="11"/>
        <end position="46"/>
    </location>
</feature>
<dbReference type="PROSITE" id="PS50222">
    <property type="entry name" value="EF_HAND_2"/>
    <property type="match status" value="2"/>
</dbReference>
<feature type="domain" description="EF-hand" evidence="2">
    <location>
        <begin position="103"/>
        <end position="138"/>
    </location>
</feature>
<gene>
    <name evidence="3" type="ORF">MAR_006828</name>
</gene>
<keyword evidence="1" id="KW-0106">Calcium</keyword>
<dbReference type="SMART" id="SM00054">
    <property type="entry name" value="EFh"/>
    <property type="match status" value="2"/>
</dbReference>
<dbReference type="PROSITE" id="PS00018">
    <property type="entry name" value="EF_HAND_1"/>
    <property type="match status" value="2"/>
</dbReference>
<dbReference type="InterPro" id="IPR002048">
    <property type="entry name" value="EF_hand_dom"/>
</dbReference>
<evidence type="ECO:0000313" key="3">
    <source>
        <dbReference type="EMBL" id="WAQ94357.1"/>
    </source>
</evidence>
<evidence type="ECO:0000259" key="2">
    <source>
        <dbReference type="PROSITE" id="PS50222"/>
    </source>
</evidence>
<evidence type="ECO:0000256" key="1">
    <source>
        <dbReference type="ARBA" id="ARBA00022837"/>
    </source>
</evidence>
<keyword evidence="4" id="KW-1185">Reference proteome</keyword>
<evidence type="ECO:0000313" key="4">
    <source>
        <dbReference type="Proteomes" id="UP001164746"/>
    </source>
</evidence>
<dbReference type="SUPFAM" id="SSF47473">
    <property type="entry name" value="EF-hand"/>
    <property type="match status" value="1"/>
</dbReference>
<dbReference type="InterPro" id="IPR011992">
    <property type="entry name" value="EF-hand-dom_pair"/>
</dbReference>
<organism evidence="3 4">
    <name type="scientific">Mya arenaria</name>
    <name type="common">Soft-shell clam</name>
    <dbReference type="NCBI Taxonomy" id="6604"/>
    <lineage>
        <taxon>Eukaryota</taxon>
        <taxon>Metazoa</taxon>
        <taxon>Spiralia</taxon>
        <taxon>Lophotrochozoa</taxon>
        <taxon>Mollusca</taxon>
        <taxon>Bivalvia</taxon>
        <taxon>Autobranchia</taxon>
        <taxon>Heteroconchia</taxon>
        <taxon>Euheterodonta</taxon>
        <taxon>Imparidentia</taxon>
        <taxon>Neoheterodontei</taxon>
        <taxon>Myida</taxon>
        <taxon>Myoidea</taxon>
        <taxon>Myidae</taxon>
        <taxon>Mya</taxon>
    </lineage>
</organism>
<dbReference type="EMBL" id="CP111012">
    <property type="protein sequence ID" value="WAQ94357.1"/>
    <property type="molecule type" value="Genomic_DNA"/>
</dbReference>
<sequence length="299" mass="33292">MVVLERNIMSLTKQECEAFWSKADKNGDGKLTIQELDQGLRSILPPGKGPSSKDVVSCVTDNSKVHELELAVGRSMVFYNMFYIHNLRTYRCMDSGSFSKGCDVKKVADAIMEEADTSGDGAIDLKEFLKVSHGNSLEIKEPSGNGDGFPYDKRGTFLPDCCVFYRIVSFNTDPNTVVQTLLNISTLHYPSLQNWSTSDSLHYWSRLVNIYPPHDPSLQNRAGQHLISALSVITSKHLHPALPFLAQLVTVYSLPSWPTELVEDTAADLMCSRNDSDGYLIQEFSTSDGNSVRREPDTL</sequence>
<proteinExistence type="predicted"/>
<dbReference type="Proteomes" id="UP001164746">
    <property type="component" value="Chromosome 1"/>
</dbReference>
<dbReference type="Pfam" id="PF13202">
    <property type="entry name" value="EF-hand_5"/>
    <property type="match status" value="2"/>
</dbReference>
<protein>
    <recommendedName>
        <fullName evidence="2">EF-hand domain-containing protein</fullName>
    </recommendedName>
</protein>
<dbReference type="InterPro" id="IPR018247">
    <property type="entry name" value="EF_Hand_1_Ca_BS"/>
</dbReference>
<dbReference type="Gene3D" id="1.10.238.10">
    <property type="entry name" value="EF-hand"/>
    <property type="match status" value="2"/>
</dbReference>
<reference evidence="3" key="1">
    <citation type="submission" date="2022-11" db="EMBL/GenBank/DDBJ databases">
        <title>Centuries of genome instability and evolution in soft-shell clam transmissible cancer (bioRxiv).</title>
        <authorList>
            <person name="Hart S.F.M."/>
            <person name="Yonemitsu M.A."/>
            <person name="Giersch R.M."/>
            <person name="Beal B.F."/>
            <person name="Arriagada G."/>
            <person name="Davis B.W."/>
            <person name="Ostrander E.A."/>
            <person name="Goff S.P."/>
            <person name="Metzger M.J."/>
        </authorList>
    </citation>
    <scope>NUCLEOTIDE SEQUENCE</scope>
    <source>
        <strain evidence="3">MELC-2E11</strain>
        <tissue evidence="3">Siphon/mantle</tissue>
    </source>
</reference>
<name>A0ABY7D9N3_MYAAR</name>